<dbReference type="PhylomeDB" id="A0A1B0FHA9"/>
<evidence type="ECO:0000313" key="2">
    <source>
        <dbReference type="Proteomes" id="UP000092444"/>
    </source>
</evidence>
<dbReference type="EMBL" id="CCAG010018550">
    <property type="status" value="NOT_ANNOTATED_CDS"/>
    <property type="molecule type" value="Genomic_DNA"/>
</dbReference>
<dbReference type="InterPro" id="IPR053255">
    <property type="entry name" value="EGF-like_domain"/>
</dbReference>
<accession>A0A1B0FHA9</accession>
<sequence>MPLQALDVFTSKEEGEELLGDVVSGCKMLNKNIAKFLLLKFLYFYVNVDGLTVTTGHCYKNVTVTYQVAVTKTRLRINSNLSEPYVEFEDSVRVDRVRICCPGYRKIIFGLCEPVCQDMCPPNSYCAEPNKCECQRGYEQSHNHHVRSISKKPMQKLQCRPVCGGGCSAAHSYCVSRNKCACRPGYKDVSSWFSPLRCERIQCPGDQLYDLEQRKCIKVVMNLEQLMEKVGEKLAHGLNELDYEVDDDSESSWQYNSKED</sequence>
<reference evidence="1" key="1">
    <citation type="submission" date="2020-05" db="UniProtKB">
        <authorList>
            <consortium name="EnsemblMetazoa"/>
        </authorList>
    </citation>
    <scope>IDENTIFICATION</scope>
    <source>
        <strain evidence="1">Yale</strain>
    </source>
</reference>
<dbReference type="STRING" id="37546.A0A1B0FHA9"/>
<evidence type="ECO:0000313" key="1">
    <source>
        <dbReference type="EnsemblMetazoa" id="GMOY003158-PA"/>
    </source>
</evidence>
<keyword evidence="2" id="KW-1185">Reference proteome</keyword>
<dbReference type="PANTHER" id="PTHR24047:SF32">
    <property type="entry name" value="FI01909P-RELATED"/>
    <property type="match status" value="1"/>
</dbReference>
<dbReference type="Proteomes" id="UP000092444">
    <property type="component" value="Unassembled WGS sequence"/>
</dbReference>
<proteinExistence type="predicted"/>
<protein>
    <submittedName>
        <fullName evidence="1">Uncharacterized protein</fullName>
    </submittedName>
</protein>
<dbReference type="AlphaFoldDB" id="A0A1B0FHA9"/>
<dbReference type="Gene3D" id="2.10.25.10">
    <property type="entry name" value="Laminin"/>
    <property type="match status" value="2"/>
</dbReference>
<dbReference type="PANTHER" id="PTHR24047">
    <property type="entry name" value="FI01909P-RELATED"/>
    <property type="match status" value="1"/>
</dbReference>
<dbReference type="EnsemblMetazoa" id="GMOY003158-RA">
    <property type="protein sequence ID" value="GMOY003158-PA"/>
    <property type="gene ID" value="GMOY003158"/>
</dbReference>
<dbReference type="VEuPathDB" id="VectorBase:GMOY003158"/>
<name>A0A1B0FHA9_GLOMM</name>
<organism evidence="1 2">
    <name type="scientific">Glossina morsitans morsitans</name>
    <name type="common">Savannah tsetse fly</name>
    <dbReference type="NCBI Taxonomy" id="37546"/>
    <lineage>
        <taxon>Eukaryota</taxon>
        <taxon>Metazoa</taxon>
        <taxon>Ecdysozoa</taxon>
        <taxon>Arthropoda</taxon>
        <taxon>Hexapoda</taxon>
        <taxon>Insecta</taxon>
        <taxon>Pterygota</taxon>
        <taxon>Neoptera</taxon>
        <taxon>Endopterygota</taxon>
        <taxon>Diptera</taxon>
        <taxon>Brachycera</taxon>
        <taxon>Muscomorpha</taxon>
        <taxon>Hippoboscoidea</taxon>
        <taxon>Glossinidae</taxon>
        <taxon>Glossina</taxon>
    </lineage>
</organism>